<evidence type="ECO:0000313" key="3">
    <source>
        <dbReference type="Proteomes" id="UP000005392"/>
    </source>
</evidence>
<name>F9EQW3_9FUSO</name>
<accession>F9EQW3</accession>
<dbReference type="STRING" id="76859.RN98_09850"/>
<feature type="non-terminal residue" evidence="2">
    <location>
        <position position="1"/>
    </location>
</feature>
<dbReference type="InterPro" id="IPR036709">
    <property type="entry name" value="Autotransporte_beta_dom_sf"/>
</dbReference>
<dbReference type="Gene3D" id="2.40.128.130">
    <property type="entry name" value="Autotransporter beta-domain"/>
    <property type="match status" value="1"/>
</dbReference>
<reference evidence="2 3" key="1">
    <citation type="submission" date="2011-05" db="EMBL/GenBank/DDBJ databases">
        <authorList>
            <person name="Muzny D."/>
            <person name="Qin X."/>
            <person name="Deng J."/>
            <person name="Jiang H."/>
            <person name="Liu Y."/>
            <person name="Qu J."/>
            <person name="Song X.-Z."/>
            <person name="Zhang L."/>
            <person name="Thornton R."/>
            <person name="Coyle M."/>
            <person name="Francisco L."/>
            <person name="Jackson L."/>
            <person name="Javaid M."/>
            <person name="Korchina V."/>
            <person name="Kovar C."/>
            <person name="Mata R."/>
            <person name="Mathew T."/>
            <person name="Ngo R."/>
            <person name="Nguyen L."/>
            <person name="Nguyen N."/>
            <person name="Okwuonu G."/>
            <person name="Ongeri F."/>
            <person name="Pham C."/>
            <person name="Simmons D."/>
            <person name="Wilczek-Boney K."/>
            <person name="Hale W."/>
            <person name="Jakkamsetti A."/>
            <person name="Pham P."/>
            <person name="Ruth R."/>
            <person name="San Lucas F."/>
            <person name="Warren J."/>
            <person name="Zhang J."/>
            <person name="Zhao Z."/>
            <person name="Zhou C."/>
            <person name="Zhu D."/>
            <person name="Lee S."/>
            <person name="Bess C."/>
            <person name="Blankenburg K."/>
            <person name="Forbes L."/>
            <person name="Fu Q."/>
            <person name="Gubbala S."/>
            <person name="Hirani K."/>
            <person name="Jayaseelan J.C."/>
            <person name="Lara F."/>
            <person name="Munidasa M."/>
            <person name="Palculict T."/>
            <person name="Patil S."/>
            <person name="Pu L.-L."/>
            <person name="Saada N."/>
            <person name="Tang L."/>
            <person name="Weissenberger G."/>
            <person name="Zhu Y."/>
            <person name="Hemphill L."/>
            <person name="Shang Y."/>
            <person name="Youmans B."/>
            <person name="Ayvaz T."/>
            <person name="Ross M."/>
            <person name="Santibanez J."/>
            <person name="Aqrawi P."/>
            <person name="Gross S."/>
            <person name="Joshi V."/>
            <person name="Fowler G."/>
            <person name="Nazareth L."/>
            <person name="Reid J."/>
            <person name="Worley K."/>
            <person name="Petrosino J."/>
            <person name="Highlander S."/>
            <person name="Gibbs R."/>
        </authorList>
    </citation>
    <scope>NUCLEOTIDE SEQUENCE [LARGE SCALE GENOMIC DNA]</scope>
    <source>
        <strain evidence="2 3">ATCC 51191</strain>
    </source>
</reference>
<comment type="caution">
    <text evidence="2">The sequence shown here is derived from an EMBL/GenBank/DDBJ whole genome shotgun (WGS) entry which is preliminary data.</text>
</comment>
<evidence type="ECO:0000313" key="2">
    <source>
        <dbReference type="EMBL" id="EGQ78653.1"/>
    </source>
</evidence>
<proteinExistence type="predicted"/>
<dbReference type="SUPFAM" id="SSF103515">
    <property type="entry name" value="Autotransporter"/>
    <property type="match status" value="1"/>
</dbReference>
<evidence type="ECO:0000259" key="1">
    <source>
        <dbReference type="PROSITE" id="PS51208"/>
    </source>
</evidence>
<dbReference type="PATRIC" id="fig|997347.4.peg.2108"/>
<gene>
    <name evidence="2" type="ORF">HMPREF9094_2318</name>
</gene>
<dbReference type="InterPro" id="IPR005546">
    <property type="entry name" value="Autotransporte_beta"/>
</dbReference>
<dbReference type="Proteomes" id="UP000005392">
    <property type="component" value="Unassembled WGS sequence"/>
</dbReference>
<organism evidence="2 3">
    <name type="scientific">Fusobacterium animalis ATCC 51191</name>
    <dbReference type="NCBI Taxonomy" id="997347"/>
    <lineage>
        <taxon>Bacteria</taxon>
        <taxon>Fusobacteriati</taxon>
        <taxon>Fusobacteriota</taxon>
        <taxon>Fusobacteriia</taxon>
        <taxon>Fusobacteriales</taxon>
        <taxon>Fusobacteriaceae</taxon>
        <taxon>Fusobacterium</taxon>
    </lineage>
</organism>
<dbReference type="SMART" id="SM00869">
    <property type="entry name" value="Autotransporter"/>
    <property type="match status" value="1"/>
</dbReference>
<sequence length="395" mass="44852">AALRRGLSKWEIYSSSLTWQATITKNKATQTIENAYMTKVPYTVFAADKNTTRDTYNFTDGLEQRYGVEAIGSREKELFNKLNDIGNNEGILLKQAFDEMMGHQYANIHQRVQSTGNILDKEFNYLKNDWSTASKKSNKIKTFGSRGEYKTNTAGVIDYTNNAYGVVYMHENEGLRLGKGTGWYTGFVYNTFKFKDIGRSKEEMLEAKVGVYKSIPFDYNNSLNWTVSGDISLGYNKMNRKFLVVDEIFNARGRYNTYGVALKNELGKDFRLTENISLRPYGAIKLEYMKLGKVKEKSGEIRLDVKDSHYISVRPEVGVDLNYKYILASGKIITARLGTAYEDELGKVAKANNKAKVAHTSADWFNLPKEKEDRKGNVKTDFSLGVEGEILGWNS</sequence>
<keyword evidence="3" id="KW-1185">Reference proteome</keyword>
<protein>
    <submittedName>
        <fullName evidence="2">Outer membrane protein</fullName>
    </submittedName>
</protein>
<dbReference type="Pfam" id="PF03797">
    <property type="entry name" value="Autotransporter"/>
    <property type="match status" value="1"/>
</dbReference>
<dbReference type="PROSITE" id="PS51208">
    <property type="entry name" value="AUTOTRANSPORTER"/>
    <property type="match status" value="1"/>
</dbReference>
<feature type="domain" description="Autotransporter" evidence="1">
    <location>
        <begin position="122"/>
        <end position="395"/>
    </location>
</feature>
<dbReference type="EMBL" id="AFQD01000463">
    <property type="protein sequence ID" value="EGQ78653.1"/>
    <property type="molecule type" value="Genomic_DNA"/>
</dbReference>
<dbReference type="AlphaFoldDB" id="F9EQW3"/>
<dbReference type="HOGENOM" id="CLU_047785_0_0_0"/>